<name>A0A327NSY1_9BACT</name>
<sequence>MKIASTFISIVICCFLSGCGGPVYEKKLNGNYYLDAVDEDEDMAIGIQVDEQGVGVIGATVFAVGQNDNFIVAKQHPRNPPGVIDKSTTNYFIIPLQLKVSKSTDRNYFGPLQLEQFEKKKRELGIGDLEFTIVFNELE</sequence>
<evidence type="ECO:0000313" key="2">
    <source>
        <dbReference type="Proteomes" id="UP000249016"/>
    </source>
</evidence>
<reference evidence="1 2" key="1">
    <citation type="submission" date="2018-06" db="EMBL/GenBank/DDBJ databases">
        <title>Spirosoma sp. HMF3257 Genome sequencing and assembly.</title>
        <authorList>
            <person name="Kang H."/>
            <person name="Cha I."/>
            <person name="Kim H."/>
            <person name="Kang J."/>
            <person name="Joh K."/>
        </authorList>
    </citation>
    <scope>NUCLEOTIDE SEQUENCE [LARGE SCALE GENOMIC DNA]</scope>
    <source>
        <strain evidence="1 2">HMF3257</strain>
    </source>
</reference>
<gene>
    <name evidence="1" type="ORF">HMF3257_32480</name>
</gene>
<protein>
    <recommendedName>
        <fullName evidence="3">DUF3997 domain-containing protein</fullName>
    </recommendedName>
</protein>
<evidence type="ECO:0000313" key="1">
    <source>
        <dbReference type="EMBL" id="RAI77683.1"/>
    </source>
</evidence>
<dbReference type="OrthoDB" id="1077692at2"/>
<proteinExistence type="predicted"/>
<evidence type="ECO:0008006" key="3">
    <source>
        <dbReference type="Google" id="ProtNLM"/>
    </source>
</evidence>
<dbReference type="Proteomes" id="UP000249016">
    <property type="component" value="Unassembled WGS sequence"/>
</dbReference>
<dbReference type="Pfam" id="PF13162">
    <property type="entry name" value="DUF3997"/>
    <property type="match status" value="1"/>
</dbReference>
<keyword evidence="2" id="KW-1185">Reference proteome</keyword>
<organism evidence="1 2">
    <name type="scientific">Spirosoma telluris</name>
    <dbReference type="NCBI Taxonomy" id="2183553"/>
    <lineage>
        <taxon>Bacteria</taxon>
        <taxon>Pseudomonadati</taxon>
        <taxon>Bacteroidota</taxon>
        <taxon>Cytophagia</taxon>
        <taxon>Cytophagales</taxon>
        <taxon>Cytophagaceae</taxon>
        <taxon>Spirosoma</taxon>
    </lineage>
</organism>
<dbReference type="EMBL" id="QLII01000001">
    <property type="protein sequence ID" value="RAI77683.1"/>
    <property type="molecule type" value="Genomic_DNA"/>
</dbReference>
<dbReference type="InterPro" id="IPR025059">
    <property type="entry name" value="DUF3997"/>
</dbReference>
<dbReference type="PROSITE" id="PS51257">
    <property type="entry name" value="PROKAR_LIPOPROTEIN"/>
    <property type="match status" value="1"/>
</dbReference>
<dbReference type="AlphaFoldDB" id="A0A327NSY1"/>
<comment type="caution">
    <text evidence="1">The sequence shown here is derived from an EMBL/GenBank/DDBJ whole genome shotgun (WGS) entry which is preliminary data.</text>
</comment>
<accession>A0A327NSY1</accession>
<dbReference type="RefSeq" id="WP_111348556.1">
    <property type="nucleotide sequence ID" value="NZ_QLII01000001.1"/>
</dbReference>